<dbReference type="Pfam" id="PF03992">
    <property type="entry name" value="ABM"/>
    <property type="match status" value="1"/>
</dbReference>
<dbReference type="SUPFAM" id="SSF54909">
    <property type="entry name" value="Dimeric alpha+beta barrel"/>
    <property type="match status" value="1"/>
</dbReference>
<reference evidence="2" key="1">
    <citation type="submission" date="2013-01" db="EMBL/GenBank/DDBJ databases">
        <title>Genome draft of Hydrogenophaga taeniospiralis 2K1.</title>
        <authorList>
            <person name="Gomila M."/>
            <person name="Lalucat J."/>
        </authorList>
    </citation>
    <scope>NUCLEOTIDE SEQUENCE</scope>
    <source>
        <strain evidence="2">CCUG 15921</strain>
    </source>
</reference>
<feature type="domain" description="ABM" evidence="1">
    <location>
        <begin position="20"/>
        <end position="110"/>
    </location>
</feature>
<gene>
    <name evidence="2" type="ORF">H010_11116</name>
</gene>
<name>A0A9X4NRC9_9BURK</name>
<evidence type="ECO:0000313" key="2">
    <source>
        <dbReference type="EMBL" id="MDG5975807.1"/>
    </source>
</evidence>
<evidence type="ECO:0000313" key="3">
    <source>
        <dbReference type="Proteomes" id="UP001152876"/>
    </source>
</evidence>
<accession>A0A9X4NRC9</accession>
<dbReference type="AlphaFoldDB" id="A0A9X4NRC9"/>
<dbReference type="Proteomes" id="UP001152876">
    <property type="component" value="Unassembled WGS sequence"/>
</dbReference>
<dbReference type="Gene3D" id="3.30.70.100">
    <property type="match status" value="1"/>
</dbReference>
<protein>
    <submittedName>
        <fullName evidence="2">Monooxygenase</fullName>
    </submittedName>
</protein>
<evidence type="ECO:0000259" key="1">
    <source>
        <dbReference type="PROSITE" id="PS51725"/>
    </source>
</evidence>
<keyword evidence="3" id="KW-1185">Reference proteome</keyword>
<proteinExistence type="predicted"/>
<dbReference type="InterPro" id="IPR011008">
    <property type="entry name" value="Dimeric_a/b-barrel"/>
</dbReference>
<dbReference type="RefSeq" id="WP_245637962.1">
    <property type="nucleotide sequence ID" value="NZ_AOGK01000008.1"/>
</dbReference>
<dbReference type="InterPro" id="IPR007138">
    <property type="entry name" value="ABM_dom"/>
</dbReference>
<comment type="caution">
    <text evidence="2">The sequence shown here is derived from an EMBL/GenBank/DDBJ whole genome shotgun (WGS) entry which is preliminary data.</text>
</comment>
<keyword evidence="2" id="KW-0560">Oxidoreductase</keyword>
<organism evidence="2 3">
    <name type="scientific">Hydrogenophaga taeniospiralis CCUG 15921</name>
    <dbReference type="NCBI Taxonomy" id="1281780"/>
    <lineage>
        <taxon>Bacteria</taxon>
        <taxon>Pseudomonadati</taxon>
        <taxon>Pseudomonadota</taxon>
        <taxon>Betaproteobacteria</taxon>
        <taxon>Burkholderiales</taxon>
        <taxon>Comamonadaceae</taxon>
        <taxon>Hydrogenophaga</taxon>
    </lineage>
</organism>
<dbReference type="PROSITE" id="PS51725">
    <property type="entry name" value="ABM"/>
    <property type="match status" value="1"/>
</dbReference>
<dbReference type="GO" id="GO:0004497">
    <property type="term" value="F:monooxygenase activity"/>
    <property type="evidence" value="ECO:0007669"/>
    <property type="project" value="UniProtKB-KW"/>
</dbReference>
<sequence length="118" mass="13038">MAIQKTGSTNTERISMTTALALIIKHKTQPGQREEVRKVWEKHMAPAIAANPGHTAYFYCFDNADPDSICAFQQYSSAEASQDFLKTSTYAAYLKDVEPLLVGPPQVTALTPMWSKVA</sequence>
<keyword evidence="2" id="KW-0503">Monooxygenase</keyword>
<dbReference type="EMBL" id="AOGK01000008">
    <property type="protein sequence ID" value="MDG5975807.1"/>
    <property type="molecule type" value="Genomic_DNA"/>
</dbReference>